<comment type="caution">
    <text evidence="1">The sequence shown here is derived from an EMBL/GenBank/DDBJ whole genome shotgun (WGS) entry which is preliminary data.</text>
</comment>
<dbReference type="AlphaFoldDB" id="M3IBC0"/>
<proteinExistence type="predicted"/>
<evidence type="ECO:0008006" key="3">
    <source>
        <dbReference type="Google" id="ProtNLM"/>
    </source>
</evidence>
<name>M3IBC0_LEPIR</name>
<organism evidence="1 2">
    <name type="scientific">Leptospira interrogans serovar Grippotyphosa str. LT2186</name>
    <dbReference type="NCBI Taxonomy" id="1001599"/>
    <lineage>
        <taxon>Bacteria</taxon>
        <taxon>Pseudomonadati</taxon>
        <taxon>Spirochaetota</taxon>
        <taxon>Spirochaetia</taxon>
        <taxon>Leptospirales</taxon>
        <taxon>Leptospiraceae</taxon>
        <taxon>Leptospira</taxon>
    </lineage>
</organism>
<gene>
    <name evidence="1" type="ORF">LEP1GSC151_2186</name>
</gene>
<dbReference type="Proteomes" id="UP000011776">
    <property type="component" value="Unassembled WGS sequence"/>
</dbReference>
<dbReference type="BioCyc" id="LINT1001599:G11K9-2374-MONOMER"/>
<evidence type="ECO:0000313" key="2">
    <source>
        <dbReference type="Proteomes" id="UP000011776"/>
    </source>
</evidence>
<dbReference type="EMBL" id="AFME02000072">
    <property type="protein sequence ID" value="EMG12671.1"/>
    <property type="molecule type" value="Genomic_DNA"/>
</dbReference>
<protein>
    <recommendedName>
        <fullName evidence="3">Tetratricopeptide repeat protein</fullName>
    </recommendedName>
</protein>
<accession>M3IBC0</accession>
<evidence type="ECO:0000313" key="1">
    <source>
        <dbReference type="EMBL" id="EMG12671.1"/>
    </source>
</evidence>
<sequence length="78" mass="9079">MALIYYYQGEQFFRMGNFVAAFEFFGKSAGLLENPSLVPKEVVGLADDPYSRKEDFLIRSAEPIFTFDWKTHKKQSLF</sequence>
<reference evidence="1 2" key="1">
    <citation type="submission" date="2013-02" db="EMBL/GenBank/DDBJ databases">
        <authorList>
            <person name="Harkins D.M."/>
            <person name="Durkin A.S."/>
            <person name="Brinkac L.M."/>
            <person name="Haft D.H."/>
            <person name="Selengut J.D."/>
            <person name="Sanka R."/>
            <person name="DePew J."/>
            <person name="Purushe J."/>
            <person name="Tulsiani S.M."/>
            <person name="Graham G.C."/>
            <person name="Burns M.-A."/>
            <person name="Dohnt M.F."/>
            <person name="Smythe L.D."/>
            <person name="McKay D.B."/>
            <person name="Craig S.B."/>
            <person name="Vinetz J.M."/>
            <person name="Sutton G.G."/>
            <person name="Nierman W.C."/>
            <person name="Fouts D.E."/>
        </authorList>
    </citation>
    <scope>NUCLEOTIDE SEQUENCE [LARGE SCALE GENOMIC DNA]</scope>
    <source>
        <strain evidence="1 2">LT2186</strain>
    </source>
</reference>